<proteinExistence type="predicted"/>
<organism evidence="2">
    <name type="scientific">Tanacetum cinerariifolium</name>
    <name type="common">Dalmatian daisy</name>
    <name type="synonym">Chrysanthemum cinerariifolium</name>
    <dbReference type="NCBI Taxonomy" id="118510"/>
    <lineage>
        <taxon>Eukaryota</taxon>
        <taxon>Viridiplantae</taxon>
        <taxon>Streptophyta</taxon>
        <taxon>Embryophyta</taxon>
        <taxon>Tracheophyta</taxon>
        <taxon>Spermatophyta</taxon>
        <taxon>Magnoliopsida</taxon>
        <taxon>eudicotyledons</taxon>
        <taxon>Gunneridae</taxon>
        <taxon>Pentapetalae</taxon>
        <taxon>asterids</taxon>
        <taxon>campanulids</taxon>
        <taxon>Asterales</taxon>
        <taxon>Asteraceae</taxon>
        <taxon>Asteroideae</taxon>
        <taxon>Anthemideae</taxon>
        <taxon>Anthemidinae</taxon>
        <taxon>Tanacetum</taxon>
    </lineage>
</organism>
<comment type="caution">
    <text evidence="2">The sequence shown here is derived from an EMBL/GenBank/DDBJ whole genome shotgun (WGS) entry which is preliminary data.</text>
</comment>
<dbReference type="EMBL" id="BKCJ010009076">
    <property type="protein sequence ID" value="GEU85287.1"/>
    <property type="molecule type" value="Genomic_DNA"/>
</dbReference>
<reference evidence="2" key="1">
    <citation type="journal article" date="2019" name="Sci. Rep.">
        <title>Draft genome of Tanacetum cinerariifolium, the natural source of mosquito coil.</title>
        <authorList>
            <person name="Yamashiro T."/>
            <person name="Shiraishi A."/>
            <person name="Satake H."/>
            <person name="Nakayama K."/>
        </authorList>
    </citation>
    <scope>NUCLEOTIDE SEQUENCE</scope>
</reference>
<evidence type="ECO:0000256" key="1">
    <source>
        <dbReference type="SAM" id="Coils"/>
    </source>
</evidence>
<evidence type="ECO:0000313" key="2">
    <source>
        <dbReference type="EMBL" id="GEU85287.1"/>
    </source>
</evidence>
<protein>
    <submittedName>
        <fullName evidence="2">Uncharacterized protein</fullName>
    </submittedName>
</protein>
<dbReference type="AlphaFoldDB" id="A0A6L2NI81"/>
<gene>
    <name evidence="2" type="ORF">Tci_057265</name>
</gene>
<name>A0A6L2NI81_TANCI</name>
<feature type="coiled-coil region" evidence="1">
    <location>
        <begin position="25"/>
        <end position="59"/>
    </location>
</feature>
<keyword evidence="1" id="KW-0175">Coiled coil</keyword>
<sequence>MCYDDACRVTPRVSALTGCDKKDLLVKAKATTARLANELDHAELKLSEQALVMRNLENKLVLDKSESQSDKFNATLARILSFGITSGVERGLRMGCFDVEFQDTFPKVSNFILGAKAEFKNANDDLPFTHFPFLAKIFEAADSTLSKVVSIQPDKLAHPAVSTSVPATSSLADKMFGWTSTPKDYEPTGLSYDAFPSLV</sequence>
<accession>A0A6L2NI81</accession>